<dbReference type="Proteomes" id="UP000558997">
    <property type="component" value="Unassembled WGS sequence"/>
</dbReference>
<reference evidence="2 3" key="1">
    <citation type="submission" date="2020-08" db="EMBL/GenBank/DDBJ databases">
        <title>Sequencing the genomes of 1000 actinobacteria strains.</title>
        <authorList>
            <person name="Klenk H.-P."/>
        </authorList>
    </citation>
    <scope>NUCLEOTIDE SEQUENCE [LARGE SCALE GENOMIC DNA]</scope>
    <source>
        <strain evidence="2 3">DSM 17294</strain>
    </source>
</reference>
<sequence length="404" mass="44319">MDTARWASAVGVDRVHVEAARVVAGRTSPAPAELPAPVAADRLFELREGEQPFAGMRLTFRGRGNEQLVYTADEYPGVAFKVRWENVKFVLEGLGVDALPHWANGTIAEAGRAQLAAHSISTTGRLERMRSMFGAGHSVPRGCGVVEFPFPGRVLRELGFPEVIDPEARYAMTTPVAVQEWRTLEGGLDLATGVQRPGQVSVAGVTRMGQKWVERSLPPGFEPELLTAMAPDSTVPAFIDAVRSRPELAASAREFLDSAREYTRSTGELLALRGRKNLYFDAEGTFHLIDTLGVHARLNSITKVEDKLRQIRDTGQRPPGIATLGPTVTTIASMNALADEVGTEPYWELPEQLKPYPWDTYFGCIDWQSDGQRHEPQPVEKQQVVDETLRARPGAPGRSEGLTK</sequence>
<evidence type="ECO:0000313" key="3">
    <source>
        <dbReference type="Proteomes" id="UP000558997"/>
    </source>
</evidence>
<accession>A0A841DEJ4</accession>
<comment type="caution">
    <text evidence="2">The sequence shown here is derived from an EMBL/GenBank/DDBJ whole genome shotgun (WGS) entry which is preliminary data.</text>
</comment>
<evidence type="ECO:0000313" key="2">
    <source>
        <dbReference type="EMBL" id="MBB5976953.1"/>
    </source>
</evidence>
<name>A0A841DEJ4_9ACTN</name>
<protein>
    <submittedName>
        <fullName evidence="2">Uncharacterized protein</fullName>
    </submittedName>
</protein>
<gene>
    <name evidence="2" type="ORF">HDA44_000294</name>
</gene>
<proteinExistence type="predicted"/>
<dbReference type="AlphaFoldDB" id="A0A841DEJ4"/>
<dbReference type="RefSeq" id="WP_184830632.1">
    <property type="nucleotide sequence ID" value="NZ_BAAAVN010000005.1"/>
</dbReference>
<dbReference type="EMBL" id="JACHNF010000001">
    <property type="protein sequence ID" value="MBB5976953.1"/>
    <property type="molecule type" value="Genomic_DNA"/>
</dbReference>
<keyword evidence="3" id="KW-1185">Reference proteome</keyword>
<evidence type="ECO:0000256" key="1">
    <source>
        <dbReference type="SAM" id="MobiDB-lite"/>
    </source>
</evidence>
<organism evidence="2 3">
    <name type="scientific">Kribbella solani</name>
    <dbReference type="NCBI Taxonomy" id="236067"/>
    <lineage>
        <taxon>Bacteria</taxon>
        <taxon>Bacillati</taxon>
        <taxon>Actinomycetota</taxon>
        <taxon>Actinomycetes</taxon>
        <taxon>Propionibacteriales</taxon>
        <taxon>Kribbellaceae</taxon>
        <taxon>Kribbella</taxon>
    </lineage>
</organism>
<feature type="region of interest" description="Disordered" evidence="1">
    <location>
        <begin position="369"/>
        <end position="404"/>
    </location>
</feature>
<feature type="compositionally biased region" description="Basic and acidic residues" evidence="1">
    <location>
        <begin position="371"/>
        <end position="390"/>
    </location>
</feature>